<dbReference type="Pfam" id="PF02586">
    <property type="entry name" value="SRAP"/>
    <property type="match status" value="1"/>
</dbReference>
<dbReference type="InterPro" id="IPR036590">
    <property type="entry name" value="SRAP-like"/>
</dbReference>
<evidence type="ECO:0000256" key="5">
    <source>
        <dbReference type="ARBA" id="ARBA00023124"/>
    </source>
</evidence>
<reference evidence="9" key="1">
    <citation type="submission" date="2024-05" db="EMBL/GenBank/DDBJ databases">
        <authorList>
            <person name="Cai S.Y."/>
            <person name="Jin L.M."/>
            <person name="Li H.R."/>
        </authorList>
    </citation>
    <scope>NUCLEOTIDE SEQUENCE</scope>
    <source>
        <strain evidence="9">A5-74</strain>
    </source>
</reference>
<organism evidence="9">
    <name type="scientific">Nakamurella sp. A5-74</name>
    <dbReference type="NCBI Taxonomy" id="3158264"/>
    <lineage>
        <taxon>Bacteria</taxon>
        <taxon>Bacillati</taxon>
        <taxon>Actinomycetota</taxon>
        <taxon>Actinomycetes</taxon>
        <taxon>Nakamurellales</taxon>
        <taxon>Nakamurellaceae</taxon>
        <taxon>Nakamurella</taxon>
    </lineage>
</organism>
<evidence type="ECO:0000313" key="9">
    <source>
        <dbReference type="EMBL" id="XCG62767.1"/>
    </source>
</evidence>
<evidence type="ECO:0000256" key="8">
    <source>
        <dbReference type="RuleBase" id="RU364100"/>
    </source>
</evidence>
<keyword evidence="7" id="KW-0456">Lyase</keyword>
<dbReference type="RefSeq" id="WP_353648382.1">
    <property type="nucleotide sequence ID" value="NZ_CP159218.1"/>
</dbReference>
<keyword evidence="4 8" id="KW-0378">Hydrolase</keyword>
<dbReference type="PANTHER" id="PTHR13604:SF0">
    <property type="entry name" value="ABASIC SITE PROCESSING PROTEIN HMCES"/>
    <property type="match status" value="1"/>
</dbReference>
<proteinExistence type="inferred from homology"/>
<dbReference type="EC" id="3.4.-.-" evidence="8"/>
<dbReference type="SUPFAM" id="SSF143081">
    <property type="entry name" value="BB1717-like"/>
    <property type="match status" value="1"/>
</dbReference>
<evidence type="ECO:0000256" key="4">
    <source>
        <dbReference type="ARBA" id="ARBA00022801"/>
    </source>
</evidence>
<accession>A0AAU8DPF7</accession>
<dbReference type="GO" id="GO:0006508">
    <property type="term" value="P:proteolysis"/>
    <property type="evidence" value="ECO:0007669"/>
    <property type="project" value="UniProtKB-KW"/>
</dbReference>
<dbReference type="GO" id="GO:0106300">
    <property type="term" value="P:protein-DNA covalent cross-linking repair"/>
    <property type="evidence" value="ECO:0007669"/>
    <property type="project" value="InterPro"/>
</dbReference>
<dbReference type="InterPro" id="IPR003738">
    <property type="entry name" value="SRAP"/>
</dbReference>
<dbReference type="PANTHER" id="PTHR13604">
    <property type="entry name" value="DC12-RELATED"/>
    <property type="match status" value="1"/>
</dbReference>
<keyword evidence="3" id="KW-0227">DNA damage</keyword>
<keyword evidence="5" id="KW-0190">Covalent protein-DNA linkage</keyword>
<dbReference type="GO" id="GO:0003697">
    <property type="term" value="F:single-stranded DNA binding"/>
    <property type="evidence" value="ECO:0007669"/>
    <property type="project" value="InterPro"/>
</dbReference>
<dbReference type="EMBL" id="CP159218">
    <property type="protein sequence ID" value="XCG62767.1"/>
    <property type="molecule type" value="Genomic_DNA"/>
</dbReference>
<evidence type="ECO:0000256" key="7">
    <source>
        <dbReference type="ARBA" id="ARBA00023239"/>
    </source>
</evidence>
<dbReference type="Gene3D" id="3.90.1680.10">
    <property type="entry name" value="SOS response associated peptidase-like"/>
    <property type="match status" value="1"/>
</dbReference>
<evidence type="ECO:0000256" key="3">
    <source>
        <dbReference type="ARBA" id="ARBA00022763"/>
    </source>
</evidence>
<protein>
    <recommendedName>
        <fullName evidence="8">Abasic site processing protein</fullName>
        <ecNumber evidence="8">3.4.-.-</ecNumber>
    </recommendedName>
</protein>
<dbReference type="GO" id="GO:0016829">
    <property type="term" value="F:lyase activity"/>
    <property type="evidence" value="ECO:0007669"/>
    <property type="project" value="UniProtKB-KW"/>
</dbReference>
<sequence>MIPHPVPGSAVGAVCQHRSMCGRYATTMDPETLYGVFEAEPDPVAPPGTGMYGGDVPRPRYNIAPTDSVAVVRVRPARDDRPEGRFVGEARWGLVPSWAKDLSIGSRMFNARAESVGDKAAFRSAFERRRCLVPATGYYEWQVVGLDAKGKPRKQPFFITPADGSVMAFAGLWEFWRSPEGEPVVSTTIITTRAPERMAAIHDRMPLVLPASEWRDWLDPAIEGAALQAFLEPTTPALVDALELRPVGAAVGNVRNDSAELIDPVEPLAVG</sequence>
<evidence type="ECO:0000256" key="1">
    <source>
        <dbReference type="ARBA" id="ARBA00008136"/>
    </source>
</evidence>
<keyword evidence="6" id="KW-0238">DNA-binding</keyword>
<dbReference type="GO" id="GO:0008233">
    <property type="term" value="F:peptidase activity"/>
    <property type="evidence" value="ECO:0007669"/>
    <property type="project" value="UniProtKB-KW"/>
</dbReference>
<keyword evidence="2 8" id="KW-0645">Protease</keyword>
<gene>
    <name evidence="9" type="ORF">ABLG96_16295</name>
</gene>
<dbReference type="AlphaFoldDB" id="A0AAU8DPF7"/>
<evidence type="ECO:0000256" key="2">
    <source>
        <dbReference type="ARBA" id="ARBA00022670"/>
    </source>
</evidence>
<evidence type="ECO:0000256" key="6">
    <source>
        <dbReference type="ARBA" id="ARBA00023125"/>
    </source>
</evidence>
<comment type="similarity">
    <text evidence="1 8">Belongs to the SOS response-associated peptidase family.</text>
</comment>
<name>A0AAU8DPF7_9ACTN</name>